<protein>
    <recommendedName>
        <fullName evidence="4">FHA domain-containing protein</fullName>
    </recommendedName>
</protein>
<dbReference type="InterPro" id="IPR008984">
    <property type="entry name" value="SMAD_FHA_dom_sf"/>
</dbReference>
<sequence>MASKVSLLPKDTGSLSRGVPPARTGTLFVMGSNGGMSVAPDADFAVLFGRNEPDVHVCVGVGDTCVSRRQGVISHTYARWVLTNTGKLPIRFPGSRLVLSGDHVELAAGYTPLFIVSPRQEHLLEVRIAASAQPPGPGADAGQAAREAYEEDTHDRDARELSAEERLVLVCLGRRYLRNDPQPQPLTWAQVAFELGELRPAERWGPSRAAHIVSKVRTRLSREEGVPGLVEEEVPQPVGNALNHNLITDLLVTTTLTKADLALLDDDTDCPAQAQAQPAPEGSR</sequence>
<keyword evidence="3" id="KW-1185">Reference proteome</keyword>
<evidence type="ECO:0008006" key="4">
    <source>
        <dbReference type="Google" id="ProtNLM"/>
    </source>
</evidence>
<dbReference type="AlphaFoldDB" id="A0A345Y185"/>
<evidence type="ECO:0000313" key="3">
    <source>
        <dbReference type="Proteomes" id="UP000254425"/>
    </source>
</evidence>
<dbReference type="KEGG" id="sarm:DVA86_25910"/>
<organism evidence="2 3">
    <name type="scientific">Streptomyces armeniacus</name>
    <dbReference type="NCBI Taxonomy" id="83291"/>
    <lineage>
        <taxon>Bacteria</taxon>
        <taxon>Bacillati</taxon>
        <taxon>Actinomycetota</taxon>
        <taxon>Actinomycetes</taxon>
        <taxon>Kitasatosporales</taxon>
        <taxon>Streptomycetaceae</taxon>
        <taxon>Streptomyces</taxon>
    </lineage>
</organism>
<evidence type="ECO:0000256" key="1">
    <source>
        <dbReference type="SAM" id="MobiDB-lite"/>
    </source>
</evidence>
<feature type="region of interest" description="Disordered" evidence="1">
    <location>
        <begin position="132"/>
        <end position="158"/>
    </location>
</feature>
<dbReference type="EMBL" id="CP031320">
    <property type="protein sequence ID" value="AXK37651.1"/>
    <property type="molecule type" value="Genomic_DNA"/>
</dbReference>
<dbReference type="Proteomes" id="UP000254425">
    <property type="component" value="Chromosome"/>
</dbReference>
<name>A0A345Y185_9ACTN</name>
<proteinExistence type="predicted"/>
<reference evidence="2 3" key="1">
    <citation type="submission" date="2018-07" db="EMBL/GenBank/DDBJ databases">
        <title>Draft genome of the type strain Streptomyces armeniacus ATCC 15676.</title>
        <authorList>
            <person name="Labana P."/>
            <person name="Gosse J.T."/>
            <person name="Boddy C.N."/>
        </authorList>
    </citation>
    <scope>NUCLEOTIDE SEQUENCE [LARGE SCALE GENOMIC DNA]</scope>
    <source>
        <strain evidence="2 3">ATCC 15676</strain>
    </source>
</reference>
<feature type="compositionally biased region" description="Basic and acidic residues" evidence="1">
    <location>
        <begin position="147"/>
        <end position="158"/>
    </location>
</feature>
<evidence type="ECO:0000313" key="2">
    <source>
        <dbReference type="EMBL" id="AXK37651.1"/>
    </source>
</evidence>
<dbReference type="SUPFAM" id="SSF49879">
    <property type="entry name" value="SMAD/FHA domain"/>
    <property type="match status" value="1"/>
</dbReference>
<accession>A0A345Y185</accession>
<gene>
    <name evidence="2" type="ORF">DVA86_25910</name>
</gene>
<feature type="compositionally biased region" description="Low complexity" evidence="1">
    <location>
        <begin position="132"/>
        <end position="145"/>
    </location>
</feature>